<dbReference type="SUPFAM" id="SSF51735">
    <property type="entry name" value="NAD(P)-binding Rossmann-fold domains"/>
    <property type="match status" value="1"/>
</dbReference>
<organism evidence="7 8">
    <name type="scientific">Curtobacterium luteum</name>
    <dbReference type="NCBI Taxonomy" id="33881"/>
    <lineage>
        <taxon>Bacteria</taxon>
        <taxon>Bacillati</taxon>
        <taxon>Actinomycetota</taxon>
        <taxon>Actinomycetes</taxon>
        <taxon>Micrococcales</taxon>
        <taxon>Microbacteriaceae</taxon>
        <taxon>Curtobacterium</taxon>
    </lineage>
</organism>
<dbReference type="PIRSF" id="PIRSF000103">
    <property type="entry name" value="HIBADH"/>
    <property type="match status" value="1"/>
</dbReference>
<feature type="domain" description="3-hydroxyisobutyrate dehydrogenase-like NAD-binding" evidence="6">
    <location>
        <begin position="170"/>
        <end position="286"/>
    </location>
</feature>
<dbReference type="PANTHER" id="PTHR43580:SF2">
    <property type="entry name" value="CYTOKINE-LIKE NUCLEAR FACTOR N-PAC"/>
    <property type="match status" value="1"/>
</dbReference>
<proteinExistence type="inferred from homology"/>
<dbReference type="EMBL" id="BMOI01000010">
    <property type="protein sequence ID" value="GGL05296.1"/>
    <property type="molecule type" value="Genomic_DNA"/>
</dbReference>
<dbReference type="InterPro" id="IPR051265">
    <property type="entry name" value="HIBADH-related_NP60_sf"/>
</dbReference>
<sequence length="290" mass="29271">MPHRTEALVRVSVLGTGAMGAGVAGSLRRAGHDVTVWNRTRERAEPLADAGATVVDTPSEAVADAEVVLLTLFDTDAVVDVLEQAAGDAPEEAVWVQASTIGTAGTETVVQLAAKYDITLVEAMMLGTKAPAEQGKLTLLAAGPADVLDGLGSVFEAIAVKTVRAGEQVGQGTALKLAANAWIASITAATGQSLAIARSLGLDPALFLEAIDGSASDSPYAHTKGESMIEGAFPAQFALDGLRKDIGLIAEAARAAGVSTVLLEALGRVYADASAAGHGGDDIAAVGTAF</sequence>
<dbReference type="Pfam" id="PF14833">
    <property type="entry name" value="NAD_binding_11"/>
    <property type="match status" value="1"/>
</dbReference>
<reference evidence="7" key="2">
    <citation type="submission" date="2020-09" db="EMBL/GenBank/DDBJ databases">
        <authorList>
            <person name="Sun Q."/>
            <person name="Ohkuma M."/>
        </authorList>
    </citation>
    <scope>NUCLEOTIDE SEQUENCE</scope>
    <source>
        <strain evidence="7">JCM 1480</strain>
    </source>
</reference>
<dbReference type="Gene3D" id="3.40.50.720">
    <property type="entry name" value="NAD(P)-binding Rossmann-like Domain"/>
    <property type="match status" value="1"/>
</dbReference>
<dbReference type="GO" id="GO:0050661">
    <property type="term" value="F:NADP binding"/>
    <property type="evidence" value="ECO:0007669"/>
    <property type="project" value="InterPro"/>
</dbReference>
<gene>
    <name evidence="7" type="primary">mmsB</name>
    <name evidence="7" type="ORF">GCM10009769_24260</name>
</gene>
<evidence type="ECO:0000313" key="7">
    <source>
        <dbReference type="EMBL" id="GGL05296.1"/>
    </source>
</evidence>
<evidence type="ECO:0000259" key="5">
    <source>
        <dbReference type="Pfam" id="PF03446"/>
    </source>
</evidence>
<feature type="domain" description="6-phosphogluconate dehydrogenase NADP-binding" evidence="5">
    <location>
        <begin position="11"/>
        <end position="163"/>
    </location>
</feature>
<protein>
    <submittedName>
        <fullName evidence="7">3-hydroxyisobutyrate dehydrogenase</fullName>
    </submittedName>
</protein>
<dbReference type="Proteomes" id="UP000648535">
    <property type="component" value="Unassembled WGS sequence"/>
</dbReference>
<comment type="similarity">
    <text evidence="1">Belongs to the HIBADH-related family.</text>
</comment>
<evidence type="ECO:0000256" key="2">
    <source>
        <dbReference type="ARBA" id="ARBA00023002"/>
    </source>
</evidence>
<dbReference type="GO" id="GO:0016491">
    <property type="term" value="F:oxidoreductase activity"/>
    <property type="evidence" value="ECO:0007669"/>
    <property type="project" value="UniProtKB-KW"/>
</dbReference>
<dbReference type="InterPro" id="IPR006115">
    <property type="entry name" value="6PGDH_NADP-bd"/>
</dbReference>
<dbReference type="InterPro" id="IPR008927">
    <property type="entry name" value="6-PGluconate_DH-like_C_sf"/>
</dbReference>
<accession>A0A8H9GDM2</accession>
<keyword evidence="3" id="KW-0520">NAD</keyword>
<keyword evidence="2" id="KW-0560">Oxidoreductase</keyword>
<dbReference type="Pfam" id="PF03446">
    <property type="entry name" value="NAD_binding_2"/>
    <property type="match status" value="1"/>
</dbReference>
<dbReference type="InterPro" id="IPR015815">
    <property type="entry name" value="HIBADH-related"/>
</dbReference>
<dbReference type="Gene3D" id="1.10.1040.10">
    <property type="entry name" value="N-(1-d-carboxylethyl)-l-norvaline Dehydrogenase, domain 2"/>
    <property type="match status" value="1"/>
</dbReference>
<name>A0A8H9GDM2_9MICO</name>
<dbReference type="InterPro" id="IPR036291">
    <property type="entry name" value="NAD(P)-bd_dom_sf"/>
</dbReference>
<evidence type="ECO:0000313" key="8">
    <source>
        <dbReference type="Proteomes" id="UP000648535"/>
    </source>
</evidence>
<feature type="active site" evidence="4">
    <location>
        <position position="176"/>
    </location>
</feature>
<dbReference type="InterPro" id="IPR029154">
    <property type="entry name" value="HIBADH-like_NADP-bd"/>
</dbReference>
<dbReference type="InterPro" id="IPR013328">
    <property type="entry name" value="6PGD_dom2"/>
</dbReference>
<evidence type="ECO:0000259" key="6">
    <source>
        <dbReference type="Pfam" id="PF14833"/>
    </source>
</evidence>
<reference evidence="7" key="1">
    <citation type="journal article" date="2014" name="Int. J. Syst. Evol. Microbiol.">
        <title>Complete genome sequence of Corynebacterium casei LMG S-19264T (=DSM 44701T), isolated from a smear-ripened cheese.</title>
        <authorList>
            <consortium name="US DOE Joint Genome Institute (JGI-PGF)"/>
            <person name="Walter F."/>
            <person name="Albersmeier A."/>
            <person name="Kalinowski J."/>
            <person name="Ruckert C."/>
        </authorList>
    </citation>
    <scope>NUCLEOTIDE SEQUENCE</scope>
    <source>
        <strain evidence="7">JCM 1480</strain>
    </source>
</reference>
<dbReference type="SUPFAM" id="SSF48179">
    <property type="entry name" value="6-phosphogluconate dehydrogenase C-terminal domain-like"/>
    <property type="match status" value="1"/>
</dbReference>
<dbReference type="GO" id="GO:0051287">
    <property type="term" value="F:NAD binding"/>
    <property type="evidence" value="ECO:0007669"/>
    <property type="project" value="InterPro"/>
</dbReference>
<evidence type="ECO:0000256" key="3">
    <source>
        <dbReference type="ARBA" id="ARBA00023027"/>
    </source>
</evidence>
<evidence type="ECO:0000256" key="1">
    <source>
        <dbReference type="ARBA" id="ARBA00009080"/>
    </source>
</evidence>
<comment type="caution">
    <text evidence="7">The sequence shown here is derived from an EMBL/GenBank/DDBJ whole genome shotgun (WGS) entry which is preliminary data.</text>
</comment>
<dbReference type="PANTHER" id="PTHR43580">
    <property type="entry name" value="OXIDOREDUCTASE GLYR1-RELATED"/>
    <property type="match status" value="1"/>
</dbReference>
<dbReference type="AlphaFoldDB" id="A0A8H9GDM2"/>
<evidence type="ECO:0000256" key="4">
    <source>
        <dbReference type="PIRSR" id="PIRSR000103-1"/>
    </source>
</evidence>